<evidence type="ECO:0000313" key="5">
    <source>
        <dbReference type="Proteomes" id="UP000479241"/>
    </source>
</evidence>
<dbReference type="AlphaFoldDB" id="A0A6L9W3X3"/>
<dbReference type="EMBL" id="JAAGWG010000013">
    <property type="protein sequence ID" value="NEK86150.1"/>
    <property type="molecule type" value="Genomic_DNA"/>
</dbReference>
<comment type="caution">
    <text evidence="4">The sequence shown here is derived from an EMBL/GenBank/DDBJ whole genome shotgun (WGS) entry which is preliminary data.</text>
</comment>
<organism evidence="4 5">
    <name type="scientific">Blastococcus saxobsidens</name>
    <dbReference type="NCBI Taxonomy" id="138336"/>
    <lineage>
        <taxon>Bacteria</taxon>
        <taxon>Bacillati</taxon>
        <taxon>Actinomycetota</taxon>
        <taxon>Actinomycetes</taxon>
        <taxon>Geodermatophilales</taxon>
        <taxon>Geodermatophilaceae</taxon>
        <taxon>Blastococcus</taxon>
    </lineage>
</organism>
<sequence length="296" mass="29130">MHHRPSGPPLSARLTAPVRAARLLLRHWLGRHGRRLGLGIAVTVAVTAVVLAVPVSVPAPGRSSVALAPSSIGSPSGSPSAGPSSAESSTSAFPDPSPAPTAPGAGPSSSAAAPPPAPAEVPPPASEAPEAPASTTAADAPTTSPRSSAAATTPRETSAAAPPPAPLAAATPAATGIEGEVLALTNAARAEAGCGPLVADAGLAAVARAHSADMRDRGFFAHDNPSGQNPFQRAGLAGVAALAENIARGQQDAADVMDSWMNSPGHRANILDCRLTRLGLGVATGAGGPWWTQLFG</sequence>
<keyword evidence="2" id="KW-0472">Membrane</keyword>
<feature type="compositionally biased region" description="Pro residues" evidence="1">
    <location>
        <begin position="113"/>
        <end position="126"/>
    </location>
</feature>
<feature type="transmembrane region" description="Helical" evidence="2">
    <location>
        <begin position="36"/>
        <end position="57"/>
    </location>
</feature>
<dbReference type="Pfam" id="PF00188">
    <property type="entry name" value="CAP"/>
    <property type="match status" value="1"/>
</dbReference>
<evidence type="ECO:0000313" key="4">
    <source>
        <dbReference type="EMBL" id="NEK86150.1"/>
    </source>
</evidence>
<keyword evidence="2" id="KW-0812">Transmembrane</keyword>
<dbReference type="CDD" id="cd05379">
    <property type="entry name" value="CAP_bacterial"/>
    <property type="match status" value="1"/>
</dbReference>
<feature type="region of interest" description="Disordered" evidence="1">
    <location>
        <begin position="67"/>
        <end position="170"/>
    </location>
</feature>
<keyword evidence="2" id="KW-1133">Transmembrane helix</keyword>
<protein>
    <submittedName>
        <fullName evidence="4">CAP domain-containing protein</fullName>
    </submittedName>
</protein>
<dbReference type="RefSeq" id="WP_163204867.1">
    <property type="nucleotide sequence ID" value="NZ_JAAGWG010000013.1"/>
</dbReference>
<dbReference type="PANTHER" id="PTHR31157">
    <property type="entry name" value="SCP DOMAIN-CONTAINING PROTEIN"/>
    <property type="match status" value="1"/>
</dbReference>
<evidence type="ECO:0000259" key="3">
    <source>
        <dbReference type="Pfam" id="PF00188"/>
    </source>
</evidence>
<gene>
    <name evidence="4" type="ORF">GCU60_10315</name>
</gene>
<dbReference type="InterPro" id="IPR035940">
    <property type="entry name" value="CAP_sf"/>
</dbReference>
<accession>A0A6L9W3X3</accession>
<feature type="compositionally biased region" description="Low complexity" evidence="1">
    <location>
        <begin position="102"/>
        <end position="112"/>
    </location>
</feature>
<evidence type="ECO:0000256" key="2">
    <source>
        <dbReference type="SAM" id="Phobius"/>
    </source>
</evidence>
<dbReference type="SUPFAM" id="SSF55797">
    <property type="entry name" value="PR-1-like"/>
    <property type="match status" value="1"/>
</dbReference>
<name>A0A6L9W3X3_9ACTN</name>
<dbReference type="PANTHER" id="PTHR31157:SF1">
    <property type="entry name" value="SCP DOMAIN-CONTAINING PROTEIN"/>
    <property type="match status" value="1"/>
</dbReference>
<dbReference type="Gene3D" id="3.40.33.10">
    <property type="entry name" value="CAP"/>
    <property type="match status" value="1"/>
</dbReference>
<dbReference type="Proteomes" id="UP000479241">
    <property type="component" value="Unassembled WGS sequence"/>
</dbReference>
<feature type="domain" description="SCP" evidence="3">
    <location>
        <begin position="182"/>
        <end position="295"/>
    </location>
</feature>
<proteinExistence type="predicted"/>
<dbReference type="InterPro" id="IPR014044">
    <property type="entry name" value="CAP_dom"/>
</dbReference>
<reference evidence="4 5" key="1">
    <citation type="submission" date="2019-12" db="EMBL/GenBank/DDBJ databases">
        <title>the WGS of Blastococcus saxobsidens 67B17.</title>
        <authorList>
            <person name="Jiang Z."/>
        </authorList>
    </citation>
    <scope>NUCLEOTIDE SEQUENCE [LARGE SCALE GENOMIC DNA]</scope>
    <source>
        <strain evidence="4 5">67B17</strain>
    </source>
</reference>
<feature type="compositionally biased region" description="Low complexity" evidence="1">
    <location>
        <begin position="68"/>
        <end position="94"/>
    </location>
</feature>
<evidence type="ECO:0000256" key="1">
    <source>
        <dbReference type="SAM" id="MobiDB-lite"/>
    </source>
</evidence>
<feature type="compositionally biased region" description="Low complexity" evidence="1">
    <location>
        <begin position="127"/>
        <end position="160"/>
    </location>
</feature>